<evidence type="ECO:0000259" key="2">
    <source>
        <dbReference type="PROSITE" id="PS50013"/>
    </source>
</evidence>
<dbReference type="Proteomes" id="UP001652660">
    <property type="component" value="Chromosome 6e"/>
</dbReference>
<gene>
    <name evidence="4" type="primary">LOC140009976</name>
</gene>
<protein>
    <recommendedName>
        <fullName evidence="2">Chromo domain-containing protein</fullName>
    </recommendedName>
</protein>
<dbReference type="PANTHER" id="PTHR46148">
    <property type="entry name" value="CHROMO DOMAIN-CONTAINING PROTEIN"/>
    <property type="match status" value="1"/>
</dbReference>
<dbReference type="Gene3D" id="2.40.50.40">
    <property type="match status" value="1"/>
</dbReference>
<evidence type="ECO:0000313" key="3">
    <source>
        <dbReference type="Proteomes" id="UP001652660"/>
    </source>
</evidence>
<dbReference type="InterPro" id="IPR056924">
    <property type="entry name" value="SH3_Tf2-1"/>
</dbReference>
<dbReference type="PANTHER" id="PTHR46148:SF52">
    <property type="entry name" value="OS04G0603800 PROTEIN"/>
    <property type="match status" value="1"/>
</dbReference>
<feature type="domain" description="Chromo" evidence="2">
    <location>
        <begin position="132"/>
        <end position="182"/>
    </location>
</feature>
<dbReference type="Pfam" id="PF00385">
    <property type="entry name" value="Chromo"/>
    <property type="match status" value="1"/>
</dbReference>
<sequence length="182" mass="21155">MISVAADMVQERLQIMSQIKENLAKAQNRMKHYADKHRTERTLQVGEWVFLKLQPYRQQTVTIRRSLKLSAKFYGPFQIIAKVGTVAYRLQLPPGARVHLVFHVSLLKKKIGDTQTPEPVLPELGASNQCLLQPEQVMKRRVIMRDSQPVIQYLIKWNHLPDSEASWEDKSFIDKMFPNFKA</sequence>
<dbReference type="RefSeq" id="XP_071912429.1">
    <property type="nucleotide sequence ID" value="XM_072056328.1"/>
</dbReference>
<dbReference type="PROSITE" id="PS50013">
    <property type="entry name" value="CHROMO_2"/>
    <property type="match status" value="1"/>
</dbReference>
<dbReference type="InterPro" id="IPR000953">
    <property type="entry name" value="Chromo/chromo_shadow_dom"/>
</dbReference>
<organism evidence="3 4">
    <name type="scientific">Coffea arabica</name>
    <name type="common">Arabian coffee</name>
    <dbReference type="NCBI Taxonomy" id="13443"/>
    <lineage>
        <taxon>Eukaryota</taxon>
        <taxon>Viridiplantae</taxon>
        <taxon>Streptophyta</taxon>
        <taxon>Embryophyta</taxon>
        <taxon>Tracheophyta</taxon>
        <taxon>Spermatophyta</taxon>
        <taxon>Magnoliopsida</taxon>
        <taxon>eudicotyledons</taxon>
        <taxon>Gunneridae</taxon>
        <taxon>Pentapetalae</taxon>
        <taxon>asterids</taxon>
        <taxon>lamiids</taxon>
        <taxon>Gentianales</taxon>
        <taxon>Rubiaceae</taxon>
        <taxon>Ixoroideae</taxon>
        <taxon>Gardenieae complex</taxon>
        <taxon>Bertiereae - Coffeeae clade</taxon>
        <taxon>Coffeeae</taxon>
        <taxon>Coffea</taxon>
    </lineage>
</organism>
<evidence type="ECO:0000256" key="1">
    <source>
        <dbReference type="SAM" id="Coils"/>
    </source>
</evidence>
<accession>A0ABM4UYV4</accession>
<dbReference type="InterPro" id="IPR023780">
    <property type="entry name" value="Chromo_domain"/>
</dbReference>
<dbReference type="SUPFAM" id="SSF54160">
    <property type="entry name" value="Chromo domain-like"/>
    <property type="match status" value="1"/>
</dbReference>
<evidence type="ECO:0000313" key="4">
    <source>
        <dbReference type="RefSeq" id="XP_071912429.1"/>
    </source>
</evidence>
<reference evidence="4" key="1">
    <citation type="submission" date="2025-08" db="UniProtKB">
        <authorList>
            <consortium name="RefSeq"/>
        </authorList>
    </citation>
    <scope>IDENTIFICATION</scope>
    <source>
        <tissue evidence="4">Leaves</tissue>
    </source>
</reference>
<name>A0ABM4UYV4_COFAR</name>
<dbReference type="GeneID" id="140009976"/>
<dbReference type="InterPro" id="IPR016197">
    <property type="entry name" value="Chromo-like_dom_sf"/>
</dbReference>
<proteinExistence type="predicted"/>
<feature type="coiled-coil region" evidence="1">
    <location>
        <begin position="9"/>
        <end position="36"/>
    </location>
</feature>
<dbReference type="Pfam" id="PF24626">
    <property type="entry name" value="SH3_Tf2-1"/>
    <property type="match status" value="1"/>
</dbReference>
<keyword evidence="1" id="KW-0175">Coiled coil</keyword>
<keyword evidence="3" id="KW-1185">Reference proteome</keyword>